<dbReference type="EMBL" id="CACRSL010000003">
    <property type="protein sequence ID" value="VYS86119.1"/>
    <property type="molecule type" value="Genomic_DNA"/>
</dbReference>
<gene>
    <name evidence="3" type="ORF">AULFYP135_00673</name>
</gene>
<dbReference type="SUPFAM" id="SSF51556">
    <property type="entry name" value="Metallo-dependent hydrolases"/>
    <property type="match status" value="1"/>
</dbReference>
<evidence type="ECO:0000313" key="3">
    <source>
        <dbReference type="EMBL" id="VYS86119.1"/>
    </source>
</evidence>
<organism evidence="3">
    <name type="scientific">uncultured Anaerotruncus sp</name>
    <dbReference type="NCBI Taxonomy" id="905011"/>
    <lineage>
        <taxon>Bacteria</taxon>
        <taxon>Bacillati</taxon>
        <taxon>Bacillota</taxon>
        <taxon>Clostridia</taxon>
        <taxon>Eubacteriales</taxon>
        <taxon>Oscillospiraceae</taxon>
        <taxon>Anaerotruncus</taxon>
        <taxon>environmental samples</taxon>
    </lineage>
</organism>
<dbReference type="PANTHER" id="PTHR21240:SF19">
    <property type="entry name" value="CATALYTIC_ HYDROLASE"/>
    <property type="match status" value="1"/>
</dbReference>
<sequence length="285" mass="32539">MVIDFRSRPPYKSFATNTALFPRKVDEDFESPELVPALNMNSGEMESARTCDMDLYFQEMEKAGIDLAVIHGRQTPTEGYVPNDEIAELVAKYPNKLLGFAGIDLSDIPAAVREIERTAKEFGFKGVSIEPGYFGLYTDDECLTPIYDKCQELGLIVSLTDSIFVGPDMSYAHPVHIQRIANRYPDVIFTVDHGCWPFVQEALGMALICPNVYLFPDFYCYIPNMPFADEYMKAANYFLKYRMLFATGYPIRSMIQSMEQFRALPFREDVLEQLLSENAKRILKL</sequence>
<dbReference type="InterPro" id="IPR032466">
    <property type="entry name" value="Metal_Hydrolase"/>
</dbReference>
<dbReference type="Gene3D" id="3.20.20.140">
    <property type="entry name" value="Metal-dependent hydrolases"/>
    <property type="match status" value="1"/>
</dbReference>
<proteinExistence type="predicted"/>
<name>A0A6N2S030_9FIRM</name>
<keyword evidence="1" id="KW-0456">Lyase</keyword>
<accession>A0A6N2S030</accession>
<dbReference type="AlphaFoldDB" id="A0A6N2S030"/>
<evidence type="ECO:0000256" key="1">
    <source>
        <dbReference type="ARBA" id="ARBA00023239"/>
    </source>
</evidence>
<dbReference type="PANTHER" id="PTHR21240">
    <property type="entry name" value="2-AMINO-3-CARBOXYLMUCONATE-6-SEMIALDEHYDE DECARBOXYLASE"/>
    <property type="match status" value="1"/>
</dbReference>
<dbReference type="GO" id="GO:0016787">
    <property type="term" value="F:hydrolase activity"/>
    <property type="evidence" value="ECO:0007669"/>
    <property type="project" value="UniProtKB-KW"/>
</dbReference>
<keyword evidence="3" id="KW-0378">Hydrolase</keyword>
<dbReference type="Pfam" id="PF04909">
    <property type="entry name" value="Amidohydro_2"/>
    <property type="match status" value="1"/>
</dbReference>
<dbReference type="GO" id="GO:0016831">
    <property type="term" value="F:carboxy-lyase activity"/>
    <property type="evidence" value="ECO:0007669"/>
    <property type="project" value="InterPro"/>
</dbReference>
<dbReference type="InterPro" id="IPR032465">
    <property type="entry name" value="ACMSD"/>
</dbReference>
<evidence type="ECO:0000259" key="2">
    <source>
        <dbReference type="Pfam" id="PF04909"/>
    </source>
</evidence>
<feature type="domain" description="Amidohydrolase-related" evidence="2">
    <location>
        <begin position="72"/>
        <end position="285"/>
    </location>
</feature>
<protein>
    <submittedName>
        <fullName evidence="3">Amidohydrolase</fullName>
    </submittedName>
</protein>
<reference evidence="3" key="1">
    <citation type="submission" date="2019-11" db="EMBL/GenBank/DDBJ databases">
        <authorList>
            <person name="Feng L."/>
        </authorList>
    </citation>
    <scope>NUCLEOTIDE SEQUENCE</scope>
    <source>
        <strain evidence="3">AundefinedLFYP135</strain>
    </source>
</reference>
<dbReference type="InterPro" id="IPR006680">
    <property type="entry name" value="Amidohydro-rel"/>
</dbReference>